<dbReference type="EMBL" id="JAPDRN010000040">
    <property type="protein sequence ID" value="KAJ9634096.1"/>
    <property type="molecule type" value="Genomic_DNA"/>
</dbReference>
<dbReference type="Proteomes" id="UP001172681">
    <property type="component" value="Unassembled WGS sequence"/>
</dbReference>
<proteinExistence type="predicted"/>
<name>A0AA38Y3N3_9EURO</name>
<evidence type="ECO:0000313" key="1">
    <source>
        <dbReference type="EMBL" id="KAJ9634096.1"/>
    </source>
</evidence>
<reference evidence="1" key="1">
    <citation type="submission" date="2022-10" db="EMBL/GenBank/DDBJ databases">
        <title>Culturing micro-colonial fungi from biological soil crusts in the Mojave desert and describing Neophaeococcomyces mojavensis, and introducing the new genera and species Taxawa tesnikishii.</title>
        <authorList>
            <person name="Kurbessoian T."/>
            <person name="Stajich J.E."/>
        </authorList>
    </citation>
    <scope>NUCLEOTIDE SEQUENCE</scope>
    <source>
        <strain evidence="1">TK_35</strain>
    </source>
</reference>
<dbReference type="InterPro" id="IPR011009">
    <property type="entry name" value="Kinase-like_dom_sf"/>
</dbReference>
<protein>
    <recommendedName>
        <fullName evidence="3">Protein kinase domain-containing protein</fullName>
    </recommendedName>
</protein>
<evidence type="ECO:0000313" key="2">
    <source>
        <dbReference type="Proteomes" id="UP001172681"/>
    </source>
</evidence>
<dbReference type="Gene3D" id="1.10.510.10">
    <property type="entry name" value="Transferase(Phosphotransferase) domain 1"/>
    <property type="match status" value="1"/>
</dbReference>
<comment type="caution">
    <text evidence="1">The sequence shown here is derived from an EMBL/GenBank/DDBJ whole genome shotgun (WGS) entry which is preliminary data.</text>
</comment>
<sequence length="242" mass="27839">MGEESAIVIPSFIDKVIHFDDGVSYELLRPLTTYRQCHDGTPPESRMVFICKQIDPDDNSSEEYIMKIKIRVPHRGQEDNTIEGAEVESSSTTRAEVRALTKFLEADTSFAPQLVNYKKAVQGPDGPLPDGYVTFTVMTKMPGDSLHNLYFWGMPEEERQKITQAFLVALRSVYALGIEPVDCALRNVLWERETGRCTIIDFEIWRETDGSIDNEIKELQRWGLARRPAAKNHWEAWNEQWR</sequence>
<accession>A0AA38Y3N3</accession>
<keyword evidence="2" id="KW-1185">Reference proteome</keyword>
<dbReference type="SUPFAM" id="SSF56112">
    <property type="entry name" value="Protein kinase-like (PK-like)"/>
    <property type="match status" value="1"/>
</dbReference>
<dbReference type="AlphaFoldDB" id="A0AA38Y3N3"/>
<organism evidence="1 2">
    <name type="scientific">Knufia peltigerae</name>
    <dbReference type="NCBI Taxonomy" id="1002370"/>
    <lineage>
        <taxon>Eukaryota</taxon>
        <taxon>Fungi</taxon>
        <taxon>Dikarya</taxon>
        <taxon>Ascomycota</taxon>
        <taxon>Pezizomycotina</taxon>
        <taxon>Eurotiomycetes</taxon>
        <taxon>Chaetothyriomycetidae</taxon>
        <taxon>Chaetothyriales</taxon>
        <taxon>Trichomeriaceae</taxon>
        <taxon>Knufia</taxon>
    </lineage>
</organism>
<gene>
    <name evidence="1" type="ORF">H2204_006427</name>
</gene>
<evidence type="ECO:0008006" key="3">
    <source>
        <dbReference type="Google" id="ProtNLM"/>
    </source>
</evidence>